<gene>
    <name evidence="1" type="ORF">BECKH772A_GA0070896_100538</name>
    <name evidence="2" type="ORF">BECKH772B_GA0070898_100548</name>
    <name evidence="3" type="ORF">BECKH772C_GA0070978_100518</name>
</gene>
<dbReference type="SUPFAM" id="SSF88713">
    <property type="entry name" value="Glycoside hydrolase/deacetylase"/>
    <property type="match status" value="1"/>
</dbReference>
<reference evidence="1" key="1">
    <citation type="submission" date="2019-02" db="EMBL/GenBank/DDBJ databases">
        <authorList>
            <person name="Gruber-Vodicka R. H."/>
            <person name="Seah K. B. B."/>
        </authorList>
    </citation>
    <scope>NUCLEOTIDE SEQUENCE</scope>
    <source>
        <strain evidence="3">BECK_SA2B12</strain>
        <strain evidence="1">BECK_SA2B15</strain>
        <strain evidence="2">BECK_SA2B20</strain>
    </source>
</reference>
<dbReference type="Gene3D" id="3.20.110.20">
    <property type="match status" value="1"/>
</dbReference>
<accession>A0A450UKT6</accession>
<evidence type="ECO:0000313" key="1">
    <source>
        <dbReference type="EMBL" id="VFJ93148.1"/>
    </source>
</evidence>
<proteinExistence type="predicted"/>
<evidence type="ECO:0000313" key="3">
    <source>
        <dbReference type="EMBL" id="VFK00700.1"/>
    </source>
</evidence>
<dbReference type="GO" id="GO:0005975">
    <property type="term" value="P:carbohydrate metabolic process"/>
    <property type="evidence" value="ECO:0007669"/>
    <property type="project" value="InterPro"/>
</dbReference>
<dbReference type="EMBL" id="CAADFJ010000051">
    <property type="protein sequence ID" value="VFK00700.1"/>
    <property type="molecule type" value="Genomic_DNA"/>
</dbReference>
<dbReference type="InterPro" id="IPR011330">
    <property type="entry name" value="Glyco_hydro/deAcase_b/a-brl"/>
</dbReference>
<evidence type="ECO:0000313" key="2">
    <source>
        <dbReference type="EMBL" id="VFJ94035.1"/>
    </source>
</evidence>
<protein>
    <submittedName>
        <fullName evidence="1">Uncharacterized protein</fullName>
    </submittedName>
</protein>
<dbReference type="EMBL" id="CAADFI010000054">
    <property type="protein sequence ID" value="VFJ94035.1"/>
    <property type="molecule type" value="Genomic_DNA"/>
</dbReference>
<dbReference type="EMBL" id="CAADFG010000053">
    <property type="protein sequence ID" value="VFJ93148.1"/>
    <property type="molecule type" value="Genomic_DNA"/>
</dbReference>
<name>A0A450UKT6_9GAMM</name>
<organism evidence="1">
    <name type="scientific">Candidatus Kentrum eta</name>
    <dbReference type="NCBI Taxonomy" id="2126337"/>
    <lineage>
        <taxon>Bacteria</taxon>
        <taxon>Pseudomonadati</taxon>
        <taxon>Pseudomonadota</taxon>
        <taxon>Gammaproteobacteria</taxon>
        <taxon>Candidatus Kentrum</taxon>
    </lineage>
</organism>
<dbReference type="AlphaFoldDB" id="A0A450UKT6"/>
<sequence length="70" mass="8313">MKYVNFLFHIYQPPIQDHWIVAKIVEESYPPLTQAIRDFPDLPFTMNINLSLVEDLYEFAPAPCQHPRRP</sequence>